<protein>
    <submittedName>
        <fullName evidence="3">Family with sequence similarity 228 member B</fullName>
    </submittedName>
</protein>
<dbReference type="InParanoid" id="A0A674H5U4"/>
<dbReference type="Proteomes" id="UP000007754">
    <property type="component" value="Chromosome 3"/>
</dbReference>
<accession>A0A674H5U4</accession>
<dbReference type="OrthoDB" id="9905773at2759"/>
<feature type="region of interest" description="Disordered" evidence="2">
    <location>
        <begin position="1"/>
        <end position="36"/>
    </location>
</feature>
<name>A0A674H5U4_TAEGU</name>
<evidence type="ECO:0000313" key="4">
    <source>
        <dbReference type="Proteomes" id="UP000007754"/>
    </source>
</evidence>
<reference evidence="3 4" key="1">
    <citation type="journal article" date="2010" name="Nature">
        <title>The genome of a songbird.</title>
        <authorList>
            <person name="Warren W.C."/>
            <person name="Clayton D.F."/>
            <person name="Ellegren H."/>
            <person name="Arnold A.P."/>
            <person name="Hillier L.W."/>
            <person name="Kunstner A."/>
            <person name="Searle S."/>
            <person name="White S."/>
            <person name="Vilella A.J."/>
            <person name="Fairley S."/>
            <person name="Heger A."/>
            <person name="Kong L."/>
            <person name="Ponting C.P."/>
            <person name="Jarvis E.D."/>
            <person name="Mello C.V."/>
            <person name="Minx P."/>
            <person name="Lovell P."/>
            <person name="Velho T.A."/>
            <person name="Ferris M."/>
            <person name="Balakrishnan C.N."/>
            <person name="Sinha S."/>
            <person name="Blatti C."/>
            <person name="London S.E."/>
            <person name="Li Y."/>
            <person name="Lin Y.C."/>
            <person name="George J."/>
            <person name="Sweedler J."/>
            <person name="Southey B."/>
            <person name="Gunaratne P."/>
            <person name="Watson M."/>
            <person name="Nam K."/>
            <person name="Backstrom N."/>
            <person name="Smeds L."/>
            <person name="Nabholz B."/>
            <person name="Itoh Y."/>
            <person name="Whitney O."/>
            <person name="Pfenning A.R."/>
            <person name="Howard J."/>
            <person name="Volker M."/>
            <person name="Skinner B.M."/>
            <person name="Griffin D.K."/>
            <person name="Ye L."/>
            <person name="McLaren W.M."/>
            <person name="Flicek P."/>
            <person name="Quesada V."/>
            <person name="Velasco G."/>
            <person name="Lopez-Otin C."/>
            <person name="Puente X.S."/>
            <person name="Olender T."/>
            <person name="Lancet D."/>
            <person name="Smit A.F."/>
            <person name="Hubley R."/>
            <person name="Konkel M.K."/>
            <person name="Walker J.A."/>
            <person name="Batzer M.A."/>
            <person name="Gu W."/>
            <person name="Pollock D.D."/>
            <person name="Chen L."/>
            <person name="Cheng Z."/>
            <person name="Eichler E.E."/>
            <person name="Stapley J."/>
            <person name="Slate J."/>
            <person name="Ekblom R."/>
            <person name="Birkhead T."/>
            <person name="Burke T."/>
            <person name="Burt D."/>
            <person name="Scharff C."/>
            <person name="Adam I."/>
            <person name="Richard H."/>
            <person name="Sultan M."/>
            <person name="Soldatov A."/>
            <person name="Lehrach H."/>
            <person name="Edwards S.V."/>
            <person name="Yang S.P."/>
            <person name="Li X."/>
            <person name="Graves T."/>
            <person name="Fulton L."/>
            <person name="Nelson J."/>
            <person name="Chinwalla A."/>
            <person name="Hou S."/>
            <person name="Mardis E.R."/>
            <person name="Wilson R.K."/>
        </authorList>
    </citation>
    <scope>NUCLEOTIDE SEQUENCE [LARGE SCALE GENOMIC DNA]</scope>
</reference>
<dbReference type="GeneTree" id="ENSGT00990000204606"/>
<dbReference type="InterPro" id="IPR040046">
    <property type="entry name" value="FAM228"/>
</dbReference>
<organism evidence="3 4">
    <name type="scientific">Taeniopygia guttata</name>
    <name type="common">Zebra finch</name>
    <name type="synonym">Poephila guttata</name>
    <dbReference type="NCBI Taxonomy" id="59729"/>
    <lineage>
        <taxon>Eukaryota</taxon>
        <taxon>Metazoa</taxon>
        <taxon>Chordata</taxon>
        <taxon>Craniata</taxon>
        <taxon>Vertebrata</taxon>
        <taxon>Euteleostomi</taxon>
        <taxon>Archelosauria</taxon>
        <taxon>Archosauria</taxon>
        <taxon>Dinosauria</taxon>
        <taxon>Saurischia</taxon>
        <taxon>Theropoda</taxon>
        <taxon>Coelurosauria</taxon>
        <taxon>Aves</taxon>
        <taxon>Neognathae</taxon>
        <taxon>Neoaves</taxon>
        <taxon>Telluraves</taxon>
        <taxon>Australaves</taxon>
        <taxon>Passeriformes</taxon>
        <taxon>Passeroidea</taxon>
        <taxon>Estrildidae</taxon>
        <taxon>Estrildinae</taxon>
        <taxon>Taeniopygia</taxon>
    </lineage>
</organism>
<dbReference type="PANTHER" id="PTHR28584">
    <property type="entry name" value="FAMILY WITH SEQUENCE SIMILARITY 228 MEMBER A"/>
    <property type="match status" value="1"/>
</dbReference>
<comment type="similarity">
    <text evidence="1">Belongs to the FAM228 family.</text>
</comment>
<sequence length="168" mass="20162">MGSVNGSEGPWLQRFANGKPVRKPKRQQPWRAPPDQSRDIIASAQCILDRENFVREMDRYLKHNDFLHLRKTELLYKKYLENVSEPFMQKMKDQMVSQSQKEVWKRRQEQYSQYLNYCTKKGYVFLDDYDPSEYDPFFQKTCTNCWKVMKVINQNNDRANDVCHLCSS</sequence>
<gene>
    <name evidence="3" type="primary">FAM228B</name>
</gene>
<dbReference type="KEGG" id="tgu:115494708"/>
<evidence type="ECO:0000256" key="2">
    <source>
        <dbReference type="SAM" id="MobiDB-lite"/>
    </source>
</evidence>
<reference evidence="3" key="2">
    <citation type="submission" date="2025-08" db="UniProtKB">
        <authorList>
            <consortium name="Ensembl"/>
        </authorList>
    </citation>
    <scope>IDENTIFICATION</scope>
</reference>
<evidence type="ECO:0000256" key="1">
    <source>
        <dbReference type="ARBA" id="ARBA00007753"/>
    </source>
</evidence>
<proteinExistence type="inferred from homology"/>
<reference evidence="3" key="3">
    <citation type="submission" date="2025-09" db="UniProtKB">
        <authorList>
            <consortium name="Ensembl"/>
        </authorList>
    </citation>
    <scope>IDENTIFICATION</scope>
</reference>
<dbReference type="OMA" id="EPFMQKM"/>
<dbReference type="CTD" id="375190"/>
<keyword evidence="4" id="KW-1185">Reference proteome</keyword>
<evidence type="ECO:0000313" key="3">
    <source>
        <dbReference type="Ensembl" id="ENSTGUP00000030192.1"/>
    </source>
</evidence>
<dbReference type="Ensembl" id="ENSTGUT00000020124.1">
    <property type="protein sequence ID" value="ENSTGUP00000030192.1"/>
    <property type="gene ID" value="ENSTGUG00000019873.1"/>
</dbReference>
<dbReference type="PANTHER" id="PTHR28584:SF1">
    <property type="entry name" value="PROTEIN FAM228B"/>
    <property type="match status" value="1"/>
</dbReference>
<dbReference type="AlphaFoldDB" id="A0A674H5U4"/>